<organism evidence="9 11">
    <name type="scientific">Punica granatum</name>
    <name type="common">Pomegranate</name>
    <dbReference type="NCBI Taxonomy" id="22663"/>
    <lineage>
        <taxon>Eukaryota</taxon>
        <taxon>Viridiplantae</taxon>
        <taxon>Streptophyta</taxon>
        <taxon>Embryophyta</taxon>
        <taxon>Tracheophyta</taxon>
        <taxon>Spermatophyta</taxon>
        <taxon>Magnoliopsida</taxon>
        <taxon>eudicotyledons</taxon>
        <taxon>Gunneridae</taxon>
        <taxon>Pentapetalae</taxon>
        <taxon>rosids</taxon>
        <taxon>malvids</taxon>
        <taxon>Myrtales</taxon>
        <taxon>Lythraceae</taxon>
        <taxon>Punica</taxon>
    </lineage>
</organism>
<comment type="subcellular location">
    <subcellularLocation>
        <location evidence="1 7">Secreted</location>
    </subcellularLocation>
</comment>
<keyword evidence="5" id="KW-0732">Signal</keyword>
<accession>A0A218W0J7</accession>
<evidence type="ECO:0000256" key="6">
    <source>
        <dbReference type="ARBA" id="ARBA00023157"/>
    </source>
</evidence>
<name>A0A218W0J7_PUNGR</name>
<dbReference type="Proteomes" id="UP000233551">
    <property type="component" value="Unassembled WGS sequence"/>
</dbReference>
<evidence type="ECO:0000256" key="1">
    <source>
        <dbReference type="ARBA" id="ARBA00004613"/>
    </source>
</evidence>
<dbReference type="GO" id="GO:0010052">
    <property type="term" value="P:guard cell differentiation"/>
    <property type="evidence" value="ECO:0007669"/>
    <property type="project" value="UniProtKB-UniRule"/>
</dbReference>
<dbReference type="STRING" id="22663.A0A218W0J7"/>
<reference evidence="9" key="2">
    <citation type="submission" date="2017-06" db="EMBL/GenBank/DDBJ databases">
        <title>The pomegranate genome and the genomics of punicalagin biosynthesis.</title>
        <authorList>
            <person name="Xu C."/>
        </authorList>
    </citation>
    <scope>NUCLEOTIDE SEQUENCE [LARGE SCALE GENOMIC DNA]</scope>
    <source>
        <tissue evidence="9">Fresh leaf</tissue>
    </source>
</reference>
<proteinExistence type="inferred from homology"/>
<reference evidence="11" key="1">
    <citation type="journal article" date="2017" name="Plant J.">
        <title>The pomegranate (Punica granatum L.) genome and the genomics of punicalagin biosynthesis.</title>
        <authorList>
            <person name="Qin G."/>
            <person name="Xu C."/>
            <person name="Ming R."/>
            <person name="Tang H."/>
            <person name="Guyot R."/>
            <person name="Kramer E.M."/>
            <person name="Hu Y."/>
            <person name="Yi X."/>
            <person name="Qi Y."/>
            <person name="Xu X."/>
            <person name="Gao Z."/>
            <person name="Pan H."/>
            <person name="Jian J."/>
            <person name="Tian Y."/>
            <person name="Yue Z."/>
            <person name="Xu Y."/>
        </authorList>
    </citation>
    <scope>NUCLEOTIDE SEQUENCE [LARGE SCALE GENOMIC DNA]</scope>
    <source>
        <strain evidence="11">cv. Dabenzi</strain>
    </source>
</reference>
<evidence type="ECO:0000256" key="3">
    <source>
        <dbReference type="ARBA" id="ARBA00022473"/>
    </source>
</evidence>
<keyword evidence="3 7" id="KW-0217">Developmental protein</keyword>
<protein>
    <recommendedName>
        <fullName evidence="7">Epidermal patterning factor-like protein</fullName>
    </recommendedName>
</protein>
<dbReference type="EMBL" id="PGOL01000683">
    <property type="protein sequence ID" value="PKI66210.1"/>
    <property type="molecule type" value="Genomic_DNA"/>
</dbReference>
<keyword evidence="6" id="KW-1015">Disulfide bond</keyword>
<feature type="transmembrane region" description="Helical" evidence="8">
    <location>
        <begin position="12"/>
        <end position="38"/>
    </location>
</feature>
<dbReference type="PANTHER" id="PTHR33109">
    <property type="entry name" value="EPIDERMAL PATTERNING FACTOR-LIKE PROTEIN 4"/>
    <property type="match status" value="1"/>
</dbReference>
<gene>
    <name evidence="9" type="ORF">CDL15_Pgr017139</name>
    <name evidence="10" type="ORF">CRG98_013378</name>
</gene>
<keyword evidence="8" id="KW-0472">Membrane</keyword>
<keyword evidence="8" id="KW-1133">Transmembrane helix</keyword>
<sequence>MKKLTNQLSSYLLLCTSLSLFFFLLLFLIIIIIPSLFFHLHSSPSSSHFHHWQLLQHHPSSTHHRVLLAMEEKARLGSTPPSCYNKCNGCHPCLAVQVPSLPISLRSKRPPGSRRHHSPVAPTEFLNPSLESGRYSNYKPLGWKCRCRNHLFNP</sequence>
<dbReference type="EMBL" id="MTKT01005569">
    <property type="protein sequence ID" value="OWM65642.1"/>
    <property type="molecule type" value="Genomic_DNA"/>
</dbReference>
<evidence type="ECO:0000256" key="4">
    <source>
        <dbReference type="ARBA" id="ARBA00022525"/>
    </source>
</evidence>
<reference evidence="10 12" key="3">
    <citation type="submission" date="2017-11" db="EMBL/GenBank/DDBJ databases">
        <title>De-novo sequencing of pomegranate (Punica granatum L.) genome.</title>
        <authorList>
            <person name="Akparov Z."/>
            <person name="Amiraslanov A."/>
            <person name="Hajiyeva S."/>
            <person name="Abbasov M."/>
            <person name="Kaur K."/>
            <person name="Hamwieh A."/>
            <person name="Solovyev V."/>
            <person name="Salamov A."/>
            <person name="Braich B."/>
            <person name="Kosarev P."/>
            <person name="Mahmoud A."/>
            <person name="Hajiyev E."/>
            <person name="Babayeva S."/>
            <person name="Izzatullayeva V."/>
            <person name="Mammadov A."/>
            <person name="Mammadov A."/>
            <person name="Sharifova S."/>
            <person name="Ojaghi J."/>
            <person name="Eynullazada K."/>
            <person name="Bayramov B."/>
            <person name="Abdulazimova A."/>
            <person name="Shahmuradov I."/>
        </authorList>
    </citation>
    <scope>NUCLEOTIDE SEQUENCE [LARGE SCALE GENOMIC DNA]</scope>
    <source>
        <strain evidence="10">AG2017</strain>
        <strain evidence="12">cv. AG2017</strain>
        <tissue evidence="10">Leaf</tissue>
    </source>
</reference>
<evidence type="ECO:0000313" key="12">
    <source>
        <dbReference type="Proteomes" id="UP000233551"/>
    </source>
</evidence>
<keyword evidence="8" id="KW-0812">Transmembrane</keyword>
<dbReference type="InterPro" id="IPR039455">
    <property type="entry name" value="EPFL"/>
</dbReference>
<dbReference type="OrthoDB" id="1922142at2759"/>
<comment type="caution">
    <text evidence="9">The sequence shown here is derived from an EMBL/GenBank/DDBJ whole genome shotgun (WGS) entry which is preliminary data.</text>
</comment>
<dbReference type="Pfam" id="PF17181">
    <property type="entry name" value="EPF"/>
    <property type="match status" value="1"/>
</dbReference>
<evidence type="ECO:0000256" key="5">
    <source>
        <dbReference type="ARBA" id="ARBA00022729"/>
    </source>
</evidence>
<comment type="function">
    <text evidence="7">Controls stomatal patterning.</text>
</comment>
<keyword evidence="12" id="KW-1185">Reference proteome</keyword>
<evidence type="ECO:0000313" key="9">
    <source>
        <dbReference type="EMBL" id="OWM65642.1"/>
    </source>
</evidence>
<dbReference type="GO" id="GO:0005576">
    <property type="term" value="C:extracellular region"/>
    <property type="evidence" value="ECO:0007669"/>
    <property type="project" value="UniProtKB-SubCell"/>
</dbReference>
<dbReference type="Proteomes" id="UP000197138">
    <property type="component" value="Unassembled WGS sequence"/>
</dbReference>
<evidence type="ECO:0000256" key="8">
    <source>
        <dbReference type="SAM" id="Phobius"/>
    </source>
</evidence>
<evidence type="ECO:0000313" key="10">
    <source>
        <dbReference type="EMBL" id="PKI66210.1"/>
    </source>
</evidence>
<evidence type="ECO:0000256" key="2">
    <source>
        <dbReference type="ARBA" id="ARBA00008127"/>
    </source>
</evidence>
<dbReference type="AlphaFoldDB" id="A0A218W0J7"/>
<keyword evidence="4 7" id="KW-0964">Secreted</keyword>
<dbReference type="PANTHER" id="PTHR33109:SF102">
    <property type="entry name" value="EPIDERMAL PATTERNING FACTOR-LIKE PROTEIN 1"/>
    <property type="match status" value="1"/>
</dbReference>
<evidence type="ECO:0000313" key="11">
    <source>
        <dbReference type="Proteomes" id="UP000197138"/>
    </source>
</evidence>
<evidence type="ECO:0000256" key="7">
    <source>
        <dbReference type="RuleBase" id="RU367102"/>
    </source>
</evidence>
<comment type="similarity">
    <text evidence="2 7">Belongs to the plant cysteine rich small secretory peptide family. Epidermal patterning factor subfamily.</text>
</comment>
<dbReference type="GeneID" id="116198634"/>